<accession>A0A397S7U6</accession>
<evidence type="ECO:0000313" key="1">
    <source>
        <dbReference type="EMBL" id="RIA82028.1"/>
    </source>
</evidence>
<dbReference type="EMBL" id="QKYT01000713">
    <property type="protein sequence ID" value="RIA82028.1"/>
    <property type="molecule type" value="Genomic_DNA"/>
</dbReference>
<dbReference type="Gene3D" id="3.40.960.10">
    <property type="entry name" value="VSR Endonuclease"/>
    <property type="match status" value="1"/>
</dbReference>
<gene>
    <name evidence="1" type="ORF">C1645_836018</name>
</gene>
<reference evidence="1 2" key="1">
    <citation type="submission" date="2018-06" db="EMBL/GenBank/DDBJ databases">
        <title>Comparative genomics reveals the genomic features of Rhizophagus irregularis, R. cerebriforme, R. diaphanum and Gigaspora rosea, and their symbiotic lifestyle signature.</title>
        <authorList>
            <person name="Morin E."/>
            <person name="San Clemente H."/>
            <person name="Chen E.C.H."/>
            <person name="De La Providencia I."/>
            <person name="Hainaut M."/>
            <person name="Kuo A."/>
            <person name="Kohler A."/>
            <person name="Murat C."/>
            <person name="Tang N."/>
            <person name="Roy S."/>
            <person name="Loubradou J."/>
            <person name="Henrissat B."/>
            <person name="Grigoriev I.V."/>
            <person name="Corradi N."/>
            <person name="Roux C."/>
            <person name="Martin F.M."/>
        </authorList>
    </citation>
    <scope>NUCLEOTIDE SEQUENCE [LARGE SCALE GENOMIC DNA]</scope>
    <source>
        <strain evidence="1 2">DAOM 227022</strain>
    </source>
</reference>
<dbReference type="OrthoDB" id="2413731at2759"/>
<name>A0A397S7U6_9GLOM</name>
<sequence>MRRKLTLIDAQNIALEKKCAKFHEWNATLCDIKRGTWCPHCAKCFKLNIDIECSEGYQWYTNLKCVWNLDTWCPHCSGNAKLSIEQARKDATKNKGLCLSETYNGTRQELCKEIATELLGPPSNIRRPDFLKMPDHPLGLELDIYYPQCGFAIEVQGIQHECFHAFFHKNQKDFKKQLARDQLKKELCDKNRILLVEVWYYEDPYLVIPRRLKDLGLIS</sequence>
<dbReference type="AlphaFoldDB" id="A0A397S7U6"/>
<protein>
    <recommendedName>
        <fullName evidence="3">Zinc-ribbon domain-containing protein</fullName>
    </recommendedName>
</protein>
<comment type="caution">
    <text evidence="1">The sequence shown here is derived from an EMBL/GenBank/DDBJ whole genome shotgun (WGS) entry which is preliminary data.</text>
</comment>
<evidence type="ECO:0008006" key="3">
    <source>
        <dbReference type="Google" id="ProtNLM"/>
    </source>
</evidence>
<proteinExistence type="predicted"/>
<dbReference type="Proteomes" id="UP000265703">
    <property type="component" value="Unassembled WGS sequence"/>
</dbReference>
<evidence type="ECO:0000313" key="2">
    <source>
        <dbReference type="Proteomes" id="UP000265703"/>
    </source>
</evidence>
<keyword evidence="2" id="KW-1185">Reference proteome</keyword>
<organism evidence="1 2">
    <name type="scientific">Glomus cerebriforme</name>
    <dbReference type="NCBI Taxonomy" id="658196"/>
    <lineage>
        <taxon>Eukaryota</taxon>
        <taxon>Fungi</taxon>
        <taxon>Fungi incertae sedis</taxon>
        <taxon>Mucoromycota</taxon>
        <taxon>Glomeromycotina</taxon>
        <taxon>Glomeromycetes</taxon>
        <taxon>Glomerales</taxon>
        <taxon>Glomeraceae</taxon>
        <taxon>Glomus</taxon>
    </lineage>
</organism>